<feature type="compositionally biased region" description="Polar residues" evidence="1">
    <location>
        <begin position="248"/>
        <end position="273"/>
    </location>
</feature>
<dbReference type="EMBL" id="JAAAIP010000382">
    <property type="protein sequence ID" value="KAG0318254.1"/>
    <property type="molecule type" value="Genomic_DNA"/>
</dbReference>
<feature type="region of interest" description="Disordered" evidence="1">
    <location>
        <begin position="1"/>
        <end position="53"/>
    </location>
</feature>
<feature type="region of interest" description="Disordered" evidence="1">
    <location>
        <begin position="223"/>
        <end position="292"/>
    </location>
</feature>
<feature type="compositionally biased region" description="Low complexity" evidence="1">
    <location>
        <begin position="574"/>
        <end position="583"/>
    </location>
</feature>
<evidence type="ECO:0000313" key="3">
    <source>
        <dbReference type="Proteomes" id="UP000738325"/>
    </source>
</evidence>
<gene>
    <name evidence="2" type="ORF">BGZ99_005801</name>
</gene>
<feature type="compositionally biased region" description="Low complexity" evidence="1">
    <location>
        <begin position="319"/>
        <end position="330"/>
    </location>
</feature>
<evidence type="ECO:0000256" key="1">
    <source>
        <dbReference type="SAM" id="MobiDB-lite"/>
    </source>
</evidence>
<feature type="compositionally biased region" description="Polar residues" evidence="1">
    <location>
        <begin position="409"/>
        <end position="423"/>
    </location>
</feature>
<feature type="compositionally biased region" description="Low complexity" evidence="1">
    <location>
        <begin position="445"/>
        <end position="454"/>
    </location>
</feature>
<name>A0A9P6UT86_9FUNG</name>
<dbReference type="AlphaFoldDB" id="A0A9P6UT86"/>
<feature type="compositionally biased region" description="Basic residues" evidence="1">
    <location>
        <begin position="15"/>
        <end position="25"/>
    </location>
</feature>
<reference evidence="2" key="1">
    <citation type="journal article" date="2020" name="Fungal Divers.">
        <title>Resolving the Mortierellaceae phylogeny through synthesis of multi-gene phylogenetics and phylogenomics.</title>
        <authorList>
            <person name="Vandepol N."/>
            <person name="Liber J."/>
            <person name="Desiro A."/>
            <person name="Na H."/>
            <person name="Kennedy M."/>
            <person name="Barry K."/>
            <person name="Grigoriev I.V."/>
            <person name="Miller A.N."/>
            <person name="O'Donnell K."/>
            <person name="Stajich J.E."/>
            <person name="Bonito G."/>
        </authorList>
    </citation>
    <scope>NUCLEOTIDE SEQUENCE</scope>
    <source>
        <strain evidence="2">REB-010B</strain>
    </source>
</reference>
<evidence type="ECO:0000313" key="2">
    <source>
        <dbReference type="EMBL" id="KAG0318254.1"/>
    </source>
</evidence>
<organism evidence="2 3">
    <name type="scientific">Dissophora globulifera</name>
    <dbReference type="NCBI Taxonomy" id="979702"/>
    <lineage>
        <taxon>Eukaryota</taxon>
        <taxon>Fungi</taxon>
        <taxon>Fungi incertae sedis</taxon>
        <taxon>Mucoromycota</taxon>
        <taxon>Mortierellomycotina</taxon>
        <taxon>Mortierellomycetes</taxon>
        <taxon>Mortierellales</taxon>
        <taxon>Mortierellaceae</taxon>
        <taxon>Dissophora</taxon>
    </lineage>
</organism>
<accession>A0A9P6UT86</accession>
<feature type="compositionally biased region" description="Low complexity" evidence="1">
    <location>
        <begin position="232"/>
        <end position="247"/>
    </location>
</feature>
<sequence length="639" mass="69804">MAQESTAFPRDYHSRNQRPRSRSKISTRTPSPTPPYEAPSSAHGSTDLDPAAQHDENHANAASLANDGTGSLLGSVWNLVKDARNVAAREFDKLFDHFPYKSAARLYSAAEQENTFSHERILRKPRTSATGLATSSLSAAKPKSLLGHGPAVRQRGLPSKYKHRTLAQGLLDQGAPLDYPIPLSKKDRTLDHCFSATYTPFDDLLLDLRNHLNDVSPVSQLRVSSYPHLNGSDRSSSVTRSRQSTPSGSDVPSASEKSSSRRTISANQEQTSLKRPAHALGSGPKSGSGVSTELGHARLQSFKTWPRDNNDHFAKQIHHPSSSGSDAHSSVEPTALERTISSLKRDSSYASYTSIRDRHSSTVQDSDDMASSIDGRPYDDEDSDHSDYLSATTSRRRRLSREPSETPSISSVTRTLSISGKANTHTREPLPPPPPSYRQHLTRPSSGSSSSSSSRHQHHPHQRENRHQLKHKRPQSAIYPRDLPGSTVTEGHRPSSSLSTIADPHSNPFLDSRGTSPLPTLYIQPPGDQMPTPPLSSSSATIENYKLNELQQELAAIKEQLRSLVSARESDLRSQSSPSAFGSGPPPPPPPTLNQGAGSTPLKKWTPPESEAGRSMRNVLKELSSQKVQLRKTGSPFVR</sequence>
<protein>
    <submittedName>
        <fullName evidence="2">Uncharacterized protein</fullName>
    </submittedName>
</protein>
<feature type="compositionally biased region" description="Polar residues" evidence="1">
    <location>
        <begin position="486"/>
        <end position="500"/>
    </location>
</feature>
<feature type="region of interest" description="Disordered" evidence="1">
    <location>
        <begin position="306"/>
        <end position="539"/>
    </location>
</feature>
<dbReference type="OrthoDB" id="2448760at2759"/>
<comment type="caution">
    <text evidence="2">The sequence shown here is derived from an EMBL/GenBank/DDBJ whole genome shotgun (WGS) entry which is preliminary data.</text>
</comment>
<dbReference type="Proteomes" id="UP000738325">
    <property type="component" value="Unassembled WGS sequence"/>
</dbReference>
<feature type="region of interest" description="Disordered" evidence="1">
    <location>
        <begin position="565"/>
        <end position="617"/>
    </location>
</feature>
<proteinExistence type="predicted"/>
<keyword evidence="3" id="KW-1185">Reference proteome</keyword>